<gene>
    <name evidence="11" type="ORF">BCV69DRAFT_243262</name>
</gene>
<comment type="catalytic activity">
    <reaction evidence="7">
        <text>a 5'-end triphospho-ribonucleoside in mRNA + H2O = a 5'-end diphospho-ribonucleoside in mRNA + phosphate + H(+)</text>
        <dbReference type="Rhea" id="RHEA:67004"/>
        <dbReference type="Rhea" id="RHEA-COMP:17164"/>
        <dbReference type="Rhea" id="RHEA-COMP:17165"/>
        <dbReference type="ChEBI" id="CHEBI:15377"/>
        <dbReference type="ChEBI" id="CHEBI:15378"/>
        <dbReference type="ChEBI" id="CHEBI:43474"/>
        <dbReference type="ChEBI" id="CHEBI:167616"/>
        <dbReference type="ChEBI" id="CHEBI:167618"/>
        <dbReference type="EC" id="3.6.1.74"/>
    </reaction>
    <physiologicalReaction direction="left-to-right" evidence="7">
        <dbReference type="Rhea" id="RHEA:67005"/>
    </physiologicalReaction>
</comment>
<evidence type="ECO:0000256" key="1">
    <source>
        <dbReference type="ARBA" id="ARBA00001946"/>
    </source>
</evidence>
<evidence type="ECO:0000259" key="10">
    <source>
        <dbReference type="Pfam" id="PF02940"/>
    </source>
</evidence>
<keyword evidence="8" id="KW-0506">mRNA capping</keyword>
<dbReference type="InterPro" id="IPR004206">
    <property type="entry name" value="mRNA_triPase_Cet1"/>
</dbReference>
<name>A0A316UGR7_9BASI</name>
<dbReference type="PANTHER" id="PTHR28118:SF1">
    <property type="entry name" value="POLYNUCLEOTIDE 5'-TRIPHOSPHATASE CTL1-RELATED"/>
    <property type="match status" value="1"/>
</dbReference>
<dbReference type="GO" id="GO:0006370">
    <property type="term" value="P:7-methylguanosine mRNA capping"/>
    <property type="evidence" value="ECO:0007669"/>
    <property type="project" value="UniProtKB-UniRule"/>
</dbReference>
<reference evidence="11 12" key="1">
    <citation type="journal article" date="2018" name="Mol. Biol. Evol.">
        <title>Broad Genomic Sampling Reveals a Smut Pathogenic Ancestry of the Fungal Clade Ustilaginomycotina.</title>
        <authorList>
            <person name="Kijpornyongpan T."/>
            <person name="Mondo S.J."/>
            <person name="Barry K."/>
            <person name="Sandor L."/>
            <person name="Lee J."/>
            <person name="Lipzen A."/>
            <person name="Pangilinan J."/>
            <person name="LaButti K."/>
            <person name="Hainaut M."/>
            <person name="Henrissat B."/>
            <person name="Grigoriev I.V."/>
            <person name="Spatafora J.W."/>
            <person name="Aime M.C."/>
        </authorList>
    </citation>
    <scope>NUCLEOTIDE SEQUENCE [LARGE SCALE GENOMIC DNA]</scope>
    <source>
        <strain evidence="11 12">MCA 4718</strain>
    </source>
</reference>
<organism evidence="11 12">
    <name type="scientific">Pseudomicrostroma glucosiphilum</name>
    <dbReference type="NCBI Taxonomy" id="1684307"/>
    <lineage>
        <taxon>Eukaryota</taxon>
        <taxon>Fungi</taxon>
        <taxon>Dikarya</taxon>
        <taxon>Basidiomycota</taxon>
        <taxon>Ustilaginomycotina</taxon>
        <taxon>Exobasidiomycetes</taxon>
        <taxon>Microstromatales</taxon>
        <taxon>Microstromatales incertae sedis</taxon>
        <taxon>Pseudomicrostroma</taxon>
    </lineage>
</organism>
<sequence>MANPSPSSSSAAGIAGAPQQPNFRSIFGTDPLDEFTCFVGGWLYVAAQGGDVLEDLRGLEAKIGTLIDTRTGMRVQLPVANETILSDTSNIRFESNMTTEQHRHYNNLLNSLVRPAPERPKVAYKRHNEIDYFFPSSQSNGGRGGGGREKVRVTREAESLRTKERGSVVKRRLANLEVYCPNRAFDYRISVNLEIQTPEPSSSETHDFYREKNRLSYTHPGMRIDLTQVKVPSQGAGEVSRDQSSRVERGGGGAAAGQMNGAAGGQDWTEYEDVIDRFLNDVRMLIRNAGGAGVGGG</sequence>
<keyword evidence="6 8" id="KW-0539">Nucleus</keyword>
<dbReference type="Gene3D" id="3.20.100.10">
    <property type="entry name" value="mRNA triphosphatase Cet1-like"/>
    <property type="match status" value="1"/>
</dbReference>
<comment type="subcellular location">
    <subcellularLocation>
        <location evidence="2 8">Nucleus</location>
    </subcellularLocation>
</comment>
<dbReference type="AlphaFoldDB" id="A0A316UGR7"/>
<dbReference type="InterPro" id="IPR033469">
    <property type="entry name" value="CYTH-like_dom_sf"/>
</dbReference>
<evidence type="ECO:0000256" key="4">
    <source>
        <dbReference type="ARBA" id="ARBA00022664"/>
    </source>
</evidence>
<dbReference type="GO" id="GO:0031533">
    <property type="term" value="C:mRNA capping enzyme complex"/>
    <property type="evidence" value="ECO:0007669"/>
    <property type="project" value="UniProtKB-UniRule"/>
</dbReference>
<evidence type="ECO:0000256" key="3">
    <source>
        <dbReference type="ARBA" id="ARBA00006345"/>
    </source>
</evidence>
<evidence type="ECO:0000256" key="5">
    <source>
        <dbReference type="ARBA" id="ARBA00022801"/>
    </source>
</evidence>
<keyword evidence="5 8" id="KW-0378">Hydrolase</keyword>
<comment type="subunit">
    <text evidence="8">Heterodimer. The mRNA-capping enzyme is composed of two separate chains alpha and beta, respectively a mRNA guanylyltransferase and an mRNA 5'-triphosphate monophosphatase.</text>
</comment>
<evidence type="ECO:0000256" key="7">
    <source>
        <dbReference type="ARBA" id="ARBA00047740"/>
    </source>
</evidence>
<dbReference type="EMBL" id="KZ819321">
    <property type="protein sequence ID" value="PWN24128.1"/>
    <property type="molecule type" value="Genomic_DNA"/>
</dbReference>
<evidence type="ECO:0000256" key="9">
    <source>
        <dbReference type="SAM" id="MobiDB-lite"/>
    </source>
</evidence>
<dbReference type="CDD" id="cd07470">
    <property type="entry name" value="CYTH-like_mRNA_RTPase"/>
    <property type="match status" value="1"/>
</dbReference>
<comment type="similarity">
    <text evidence="3 8">Belongs to the fungal TPase family.</text>
</comment>
<keyword evidence="4 8" id="KW-0507">mRNA processing</keyword>
<accession>A0A316UGR7</accession>
<dbReference type="Proteomes" id="UP000245942">
    <property type="component" value="Unassembled WGS sequence"/>
</dbReference>
<comment type="function">
    <text evidence="8">First step of mRNA capping. Converts the 5'-triphosphate end of a nascent mRNA chain into a diphosphate end.</text>
</comment>
<dbReference type="InterPro" id="IPR037009">
    <property type="entry name" value="mRNA_triPase_Cet1_sf"/>
</dbReference>
<dbReference type="Pfam" id="PF02940">
    <property type="entry name" value="mRNA_triPase"/>
    <property type="match status" value="1"/>
</dbReference>
<evidence type="ECO:0000256" key="6">
    <source>
        <dbReference type="ARBA" id="ARBA00023242"/>
    </source>
</evidence>
<dbReference type="SUPFAM" id="SSF55154">
    <property type="entry name" value="CYTH-like phosphatases"/>
    <property type="match status" value="1"/>
</dbReference>
<evidence type="ECO:0000313" key="11">
    <source>
        <dbReference type="EMBL" id="PWN24128.1"/>
    </source>
</evidence>
<dbReference type="PANTHER" id="PTHR28118">
    <property type="entry name" value="POLYNUCLEOTIDE 5'-TRIPHOSPHATASE-RELATED"/>
    <property type="match status" value="1"/>
</dbReference>
<proteinExistence type="inferred from homology"/>
<feature type="compositionally biased region" description="Basic and acidic residues" evidence="9">
    <location>
        <begin position="146"/>
        <end position="158"/>
    </location>
</feature>
<feature type="region of interest" description="Disordered" evidence="9">
    <location>
        <begin position="232"/>
        <end position="264"/>
    </location>
</feature>
<feature type="domain" description="mRNA triphosphatase Cet1-like" evidence="10">
    <location>
        <begin position="33"/>
        <end position="234"/>
    </location>
</feature>
<evidence type="ECO:0000256" key="8">
    <source>
        <dbReference type="RuleBase" id="RU367053"/>
    </source>
</evidence>
<dbReference type="InterPro" id="IPR040343">
    <property type="entry name" value="Cet1/Ctl1"/>
</dbReference>
<dbReference type="GeneID" id="37011793"/>
<feature type="compositionally biased region" description="Basic and acidic residues" evidence="9">
    <location>
        <begin position="239"/>
        <end position="249"/>
    </location>
</feature>
<dbReference type="GO" id="GO:0140818">
    <property type="term" value="F:mRNA 5'-triphosphate monophosphatase activity"/>
    <property type="evidence" value="ECO:0007669"/>
    <property type="project" value="UniProtKB-EC"/>
</dbReference>
<dbReference type="GO" id="GO:0004651">
    <property type="term" value="F:polynucleotide 5'-phosphatase activity"/>
    <property type="evidence" value="ECO:0007669"/>
    <property type="project" value="UniProtKB-UniRule"/>
</dbReference>
<keyword evidence="12" id="KW-1185">Reference proteome</keyword>
<dbReference type="RefSeq" id="XP_025351288.1">
    <property type="nucleotide sequence ID" value="XM_025490059.1"/>
</dbReference>
<evidence type="ECO:0000313" key="12">
    <source>
        <dbReference type="Proteomes" id="UP000245942"/>
    </source>
</evidence>
<protein>
    <recommendedName>
        <fullName evidence="8">mRNA-capping enzyme subunit beta</fullName>
        <ecNumber evidence="8">3.6.1.74</ecNumber>
    </recommendedName>
    <alternativeName>
        <fullName evidence="8">mRNA 5'-phosphatase</fullName>
    </alternativeName>
    <alternativeName>
        <fullName evidence="8">mRNA 5'-triphosphate monophosphatase</fullName>
    </alternativeName>
</protein>
<dbReference type="STRING" id="1684307.A0A316UGR7"/>
<dbReference type="OrthoDB" id="272147at2759"/>
<feature type="region of interest" description="Disordered" evidence="9">
    <location>
        <begin position="135"/>
        <end position="158"/>
    </location>
</feature>
<evidence type="ECO:0000256" key="2">
    <source>
        <dbReference type="ARBA" id="ARBA00004123"/>
    </source>
</evidence>
<dbReference type="EC" id="3.6.1.74" evidence="8"/>
<comment type="cofactor">
    <cofactor evidence="1 8">
        <name>Mg(2+)</name>
        <dbReference type="ChEBI" id="CHEBI:18420"/>
    </cofactor>
</comment>